<proteinExistence type="predicted"/>
<evidence type="ECO:0000313" key="2">
    <source>
        <dbReference type="EMBL" id="EEF36004.1"/>
    </source>
</evidence>
<sequence length="111" mass="11835">MTSMIQFLQKDLRYLDYLSNYLEALDFTTNVDDGDWSAASGAKEIQGGLAANNDEAGRGASDNGGGASNLRPPCSHPIGARAFVPRPSRSWPFIPSPNGVAPSRPLIVTID</sequence>
<dbReference type="InParanoid" id="B9SK61"/>
<protein>
    <submittedName>
        <fullName evidence="2">Uncharacterized protein</fullName>
    </submittedName>
</protein>
<dbReference type="EMBL" id="EQ973999">
    <property type="protein sequence ID" value="EEF36004.1"/>
    <property type="molecule type" value="Genomic_DNA"/>
</dbReference>
<keyword evidence="3" id="KW-1185">Reference proteome</keyword>
<organism evidence="2 3">
    <name type="scientific">Ricinus communis</name>
    <name type="common">Castor bean</name>
    <dbReference type="NCBI Taxonomy" id="3988"/>
    <lineage>
        <taxon>Eukaryota</taxon>
        <taxon>Viridiplantae</taxon>
        <taxon>Streptophyta</taxon>
        <taxon>Embryophyta</taxon>
        <taxon>Tracheophyta</taxon>
        <taxon>Spermatophyta</taxon>
        <taxon>Magnoliopsida</taxon>
        <taxon>eudicotyledons</taxon>
        <taxon>Gunneridae</taxon>
        <taxon>Pentapetalae</taxon>
        <taxon>rosids</taxon>
        <taxon>fabids</taxon>
        <taxon>Malpighiales</taxon>
        <taxon>Euphorbiaceae</taxon>
        <taxon>Acalyphoideae</taxon>
        <taxon>Acalypheae</taxon>
        <taxon>Ricinus</taxon>
    </lineage>
</organism>
<dbReference type="AlphaFoldDB" id="B9SK61"/>
<evidence type="ECO:0000256" key="1">
    <source>
        <dbReference type="SAM" id="MobiDB-lite"/>
    </source>
</evidence>
<feature type="region of interest" description="Disordered" evidence="1">
    <location>
        <begin position="49"/>
        <end position="81"/>
    </location>
</feature>
<accession>B9SK61</accession>
<name>B9SK61_RICCO</name>
<gene>
    <name evidence="2" type="ORF">RCOM_0667870</name>
</gene>
<evidence type="ECO:0000313" key="3">
    <source>
        <dbReference type="Proteomes" id="UP000008311"/>
    </source>
</evidence>
<reference evidence="3" key="1">
    <citation type="journal article" date="2010" name="Nat. Biotechnol.">
        <title>Draft genome sequence of the oilseed species Ricinus communis.</title>
        <authorList>
            <person name="Chan A.P."/>
            <person name="Crabtree J."/>
            <person name="Zhao Q."/>
            <person name="Lorenzi H."/>
            <person name="Orvis J."/>
            <person name="Puiu D."/>
            <person name="Melake-Berhan A."/>
            <person name="Jones K.M."/>
            <person name="Redman J."/>
            <person name="Chen G."/>
            <person name="Cahoon E.B."/>
            <person name="Gedil M."/>
            <person name="Stanke M."/>
            <person name="Haas B.J."/>
            <person name="Wortman J.R."/>
            <person name="Fraser-Liggett C.M."/>
            <person name="Ravel J."/>
            <person name="Rabinowicz P.D."/>
        </authorList>
    </citation>
    <scope>NUCLEOTIDE SEQUENCE [LARGE SCALE GENOMIC DNA]</scope>
    <source>
        <strain evidence="3">cv. Hale</strain>
    </source>
</reference>
<dbReference type="Proteomes" id="UP000008311">
    <property type="component" value="Unassembled WGS sequence"/>
</dbReference>